<dbReference type="EMBL" id="CAJNRE010001640">
    <property type="protein sequence ID" value="CAF1948283.1"/>
    <property type="molecule type" value="Genomic_DNA"/>
</dbReference>
<dbReference type="EMBL" id="CAJNOV010004567">
    <property type="protein sequence ID" value="CAF1179648.1"/>
    <property type="molecule type" value="Genomic_DNA"/>
</dbReference>
<dbReference type="InterPro" id="IPR052039">
    <property type="entry name" value="Caspase-related_regulators"/>
</dbReference>
<dbReference type="AlphaFoldDB" id="A0A814UYQ8"/>
<name>A0A814UYQ8_9BILA</name>
<dbReference type="InterPro" id="IPR029030">
    <property type="entry name" value="Caspase-like_dom_sf"/>
</dbReference>
<dbReference type="Pfam" id="PF00656">
    <property type="entry name" value="Peptidase_C14"/>
    <property type="match status" value="1"/>
</dbReference>
<evidence type="ECO:0000313" key="4">
    <source>
        <dbReference type="EMBL" id="CAF1948283.1"/>
    </source>
</evidence>
<evidence type="ECO:0000259" key="1">
    <source>
        <dbReference type="Pfam" id="PF00656"/>
    </source>
</evidence>
<dbReference type="GO" id="GO:0004197">
    <property type="term" value="F:cysteine-type endopeptidase activity"/>
    <property type="evidence" value="ECO:0007669"/>
    <property type="project" value="InterPro"/>
</dbReference>
<dbReference type="GO" id="GO:0006508">
    <property type="term" value="P:proteolysis"/>
    <property type="evidence" value="ECO:0007669"/>
    <property type="project" value="InterPro"/>
</dbReference>
<dbReference type="OrthoDB" id="412369at2759"/>
<dbReference type="Proteomes" id="UP000663855">
    <property type="component" value="Unassembled WGS sequence"/>
</dbReference>
<evidence type="ECO:0000313" key="7">
    <source>
        <dbReference type="EMBL" id="CAF5047939.1"/>
    </source>
</evidence>
<dbReference type="Proteomes" id="UP000663824">
    <property type="component" value="Unassembled WGS sequence"/>
</dbReference>
<evidence type="ECO:0000313" key="6">
    <source>
        <dbReference type="EMBL" id="CAF3831108.1"/>
    </source>
</evidence>
<dbReference type="Proteomes" id="UP000681720">
    <property type="component" value="Unassembled WGS sequence"/>
</dbReference>
<evidence type="ECO:0000313" key="2">
    <source>
        <dbReference type="EMBL" id="CAF1179648.1"/>
    </source>
</evidence>
<proteinExistence type="predicted"/>
<organism evidence="2 8">
    <name type="scientific">Rotaria magnacalcarata</name>
    <dbReference type="NCBI Taxonomy" id="392030"/>
    <lineage>
        <taxon>Eukaryota</taxon>
        <taxon>Metazoa</taxon>
        <taxon>Spiralia</taxon>
        <taxon>Gnathifera</taxon>
        <taxon>Rotifera</taxon>
        <taxon>Eurotatoria</taxon>
        <taxon>Bdelloidea</taxon>
        <taxon>Philodinida</taxon>
        <taxon>Philodinidae</taxon>
        <taxon>Rotaria</taxon>
    </lineage>
</organism>
<protein>
    <recommendedName>
        <fullName evidence="1">Peptidase C14 caspase domain-containing protein</fullName>
    </recommendedName>
</protein>
<dbReference type="Gene3D" id="3.40.50.1460">
    <property type="match status" value="1"/>
</dbReference>
<sequence>MPAALKSIGFIVTPVLHPTRGDMKRILVEFEDSIEPGDIVLFYFAVHGTQWEDQNYLLPKHILKIDGVNLNRSAINAQNVLNTLSDRDPFVTIFLLDCCRNYHKRNTEIYARGDSSDSKSADFKPMDKTRSLIAFACASGTIVMGGQGQRNGLFTKHILEHTTTPNEDISLMLRDVRQKVVEASNLQQIPFVSDGLLKKNIFLYEQHRCKQ</sequence>
<dbReference type="InterPro" id="IPR011600">
    <property type="entry name" value="Pept_C14_caspase"/>
</dbReference>
<dbReference type="EMBL" id="CAJOBH010000835">
    <property type="protein sequence ID" value="CAF3820313.1"/>
    <property type="molecule type" value="Genomic_DNA"/>
</dbReference>
<dbReference type="SUPFAM" id="SSF52129">
    <property type="entry name" value="Caspase-like"/>
    <property type="match status" value="1"/>
</dbReference>
<dbReference type="Proteomes" id="UP000681967">
    <property type="component" value="Unassembled WGS sequence"/>
</dbReference>
<evidence type="ECO:0000313" key="5">
    <source>
        <dbReference type="EMBL" id="CAF3820313.1"/>
    </source>
</evidence>
<evidence type="ECO:0000313" key="3">
    <source>
        <dbReference type="EMBL" id="CAF1616716.1"/>
    </source>
</evidence>
<dbReference type="EMBL" id="CAJNOW010013016">
    <property type="protein sequence ID" value="CAF1616716.1"/>
    <property type="molecule type" value="Genomic_DNA"/>
</dbReference>
<dbReference type="EMBL" id="CAJOBJ010000569">
    <property type="protein sequence ID" value="CAF3831108.1"/>
    <property type="molecule type" value="Genomic_DNA"/>
</dbReference>
<comment type="caution">
    <text evidence="2">The sequence shown here is derived from an EMBL/GenBank/DDBJ whole genome shotgun (WGS) entry which is preliminary data.</text>
</comment>
<dbReference type="PANTHER" id="PTHR22576:SF37">
    <property type="entry name" value="MUCOSA-ASSOCIATED LYMPHOID TISSUE LYMPHOMA TRANSLOCATION PROTEIN 1"/>
    <property type="match status" value="1"/>
</dbReference>
<dbReference type="Proteomes" id="UP000663834">
    <property type="component" value="Unassembled WGS sequence"/>
</dbReference>
<evidence type="ECO:0000313" key="8">
    <source>
        <dbReference type="Proteomes" id="UP000663855"/>
    </source>
</evidence>
<dbReference type="PANTHER" id="PTHR22576">
    <property type="entry name" value="MUCOSA ASSOCIATED LYMPHOID TISSUE LYMPHOMA TRANSLOCATION PROTEIN 1/PARACASPASE"/>
    <property type="match status" value="1"/>
</dbReference>
<accession>A0A814UYQ8</accession>
<feature type="domain" description="Peptidase C14 caspase" evidence="1">
    <location>
        <begin position="3"/>
        <end position="199"/>
    </location>
</feature>
<reference evidence="2" key="1">
    <citation type="submission" date="2021-02" db="EMBL/GenBank/DDBJ databases">
        <authorList>
            <person name="Nowell W R."/>
        </authorList>
    </citation>
    <scope>NUCLEOTIDE SEQUENCE</scope>
</reference>
<dbReference type="EMBL" id="CAJOBI010223785">
    <property type="protein sequence ID" value="CAF5047939.1"/>
    <property type="molecule type" value="Genomic_DNA"/>
</dbReference>
<dbReference type="Proteomes" id="UP000676336">
    <property type="component" value="Unassembled WGS sequence"/>
</dbReference>
<gene>
    <name evidence="5" type="ORF">BYL167_LOCUS4070</name>
    <name evidence="2" type="ORF">CJN711_LOCUS10944</name>
    <name evidence="6" type="ORF">GIL414_LOCUS2805</name>
    <name evidence="3" type="ORF">KQP761_LOCUS24103</name>
    <name evidence="4" type="ORF">MBJ925_LOCUS5783</name>
    <name evidence="7" type="ORF">SMN809_LOCUS59025</name>
</gene>